<name>A0A1H1SDW1_9ACTN</name>
<gene>
    <name evidence="1" type="ORF">SAMN04489716_0835</name>
</gene>
<keyword evidence="2" id="KW-1185">Reference proteome</keyword>
<proteinExistence type="predicted"/>
<evidence type="ECO:0000313" key="1">
    <source>
        <dbReference type="EMBL" id="SDS46184.1"/>
    </source>
</evidence>
<dbReference type="Proteomes" id="UP000198688">
    <property type="component" value="Chromosome I"/>
</dbReference>
<organism evidence="1 2">
    <name type="scientific">Actinoplanes derwentensis</name>
    <dbReference type="NCBI Taxonomy" id="113562"/>
    <lineage>
        <taxon>Bacteria</taxon>
        <taxon>Bacillati</taxon>
        <taxon>Actinomycetota</taxon>
        <taxon>Actinomycetes</taxon>
        <taxon>Micromonosporales</taxon>
        <taxon>Micromonosporaceae</taxon>
        <taxon>Actinoplanes</taxon>
    </lineage>
</organism>
<dbReference type="InterPro" id="IPR036291">
    <property type="entry name" value="NAD(P)-bd_dom_sf"/>
</dbReference>
<reference evidence="1 2" key="1">
    <citation type="submission" date="2016-10" db="EMBL/GenBank/DDBJ databases">
        <authorList>
            <person name="de Groot N.N."/>
        </authorList>
    </citation>
    <scope>NUCLEOTIDE SEQUENCE [LARGE SCALE GENOMIC DNA]</scope>
    <source>
        <strain evidence="1 2">DSM 43941</strain>
    </source>
</reference>
<dbReference type="OrthoDB" id="4420885at2"/>
<dbReference type="STRING" id="113562.SAMN04489716_0835"/>
<dbReference type="AlphaFoldDB" id="A0A1H1SDW1"/>
<dbReference type="PANTHER" id="PTHR43781">
    <property type="entry name" value="SACCHAROPINE DEHYDROGENASE"/>
    <property type="match status" value="1"/>
</dbReference>
<dbReference type="Gene3D" id="3.40.50.720">
    <property type="entry name" value="NAD(P)-binding Rossmann-like Domain"/>
    <property type="match status" value="1"/>
</dbReference>
<dbReference type="RefSeq" id="WP_092541739.1">
    <property type="nucleotide sequence ID" value="NZ_BOMJ01000009.1"/>
</dbReference>
<dbReference type="EMBL" id="LT629758">
    <property type="protein sequence ID" value="SDS46184.1"/>
    <property type="molecule type" value="Genomic_DNA"/>
</dbReference>
<protein>
    <submittedName>
        <fullName evidence="1">Uncharacterized conserved protein</fullName>
    </submittedName>
</protein>
<dbReference type="PANTHER" id="PTHR43781:SF1">
    <property type="entry name" value="SACCHAROPINE DEHYDROGENASE"/>
    <property type="match status" value="1"/>
</dbReference>
<evidence type="ECO:0000313" key="2">
    <source>
        <dbReference type="Proteomes" id="UP000198688"/>
    </source>
</evidence>
<dbReference type="SUPFAM" id="SSF51735">
    <property type="entry name" value="NAD(P)-binding Rossmann-fold domains"/>
    <property type="match status" value="1"/>
</dbReference>
<accession>A0A1H1SDW1</accession>
<sequence length="301" mass="31597">MGTGNRVAVVGAQGHTGRFVVDELLRRGFAVQPIGRADPLDLRDAAAVINCAGPFAVTAGPVISAAIEAGIPYVDVAAEIEAITDTFTRFAGAPIPVVPAMAFFGGLADLLVSAVTGGAPVDEIDVAYGLSGWSPTPGTRTAGAVSRERRGGRRVRFTGGRLDYYRDDRDLPVVEWDFPPGPRPVLAGFTMAEVVTVPSHHEVGEIRTYMSVAAARELASDAARGEPETFTVDVVVRAGGTRRRISVSGRDIYAVSAPLAVEAAERLLDGRNRSSGVLSAGAMFDARDFLDSLAGHLRLAL</sequence>